<accession>J3MCX1</accession>
<feature type="domain" description="F-box" evidence="1">
    <location>
        <begin position="15"/>
        <end position="57"/>
    </location>
</feature>
<reference evidence="2" key="1">
    <citation type="journal article" date="2013" name="Nat. Commun.">
        <title>Whole-genome sequencing of Oryza brachyantha reveals mechanisms underlying Oryza genome evolution.</title>
        <authorList>
            <person name="Chen J."/>
            <person name="Huang Q."/>
            <person name="Gao D."/>
            <person name="Wang J."/>
            <person name="Lang Y."/>
            <person name="Liu T."/>
            <person name="Li B."/>
            <person name="Bai Z."/>
            <person name="Luis Goicoechea J."/>
            <person name="Liang C."/>
            <person name="Chen C."/>
            <person name="Zhang W."/>
            <person name="Sun S."/>
            <person name="Liao Y."/>
            <person name="Zhang X."/>
            <person name="Yang L."/>
            <person name="Song C."/>
            <person name="Wang M."/>
            <person name="Shi J."/>
            <person name="Liu G."/>
            <person name="Liu J."/>
            <person name="Zhou H."/>
            <person name="Zhou W."/>
            <person name="Yu Q."/>
            <person name="An N."/>
            <person name="Chen Y."/>
            <person name="Cai Q."/>
            <person name="Wang B."/>
            <person name="Liu B."/>
            <person name="Min J."/>
            <person name="Huang Y."/>
            <person name="Wu H."/>
            <person name="Li Z."/>
            <person name="Zhang Y."/>
            <person name="Yin Y."/>
            <person name="Song W."/>
            <person name="Jiang J."/>
            <person name="Jackson S.A."/>
            <person name="Wing R.A."/>
            <person name="Wang J."/>
            <person name="Chen M."/>
        </authorList>
    </citation>
    <scope>NUCLEOTIDE SEQUENCE [LARGE SCALE GENOMIC DNA]</scope>
    <source>
        <strain evidence="2">cv. IRGC 101232</strain>
    </source>
</reference>
<dbReference type="GeneID" id="102717350"/>
<dbReference type="Pfam" id="PF00646">
    <property type="entry name" value="F-box"/>
    <property type="match status" value="1"/>
</dbReference>
<reference evidence="2" key="2">
    <citation type="submission" date="2013-04" db="UniProtKB">
        <authorList>
            <consortium name="EnsemblPlants"/>
        </authorList>
    </citation>
    <scope>IDENTIFICATION</scope>
</reference>
<dbReference type="PANTHER" id="PTHR32133:SF366">
    <property type="entry name" value="OS07G0122900 PROTEIN"/>
    <property type="match status" value="1"/>
</dbReference>
<dbReference type="Gene3D" id="1.20.1280.50">
    <property type="match status" value="1"/>
</dbReference>
<dbReference type="Proteomes" id="UP000006038">
    <property type="component" value="Chromosome 6"/>
</dbReference>
<dbReference type="EnsemblPlants" id="OB06G18650.1">
    <property type="protein sequence ID" value="OB06G18650.1"/>
    <property type="gene ID" value="OB06G18650"/>
</dbReference>
<organism evidence="2">
    <name type="scientific">Oryza brachyantha</name>
    <name type="common">malo sina</name>
    <dbReference type="NCBI Taxonomy" id="4533"/>
    <lineage>
        <taxon>Eukaryota</taxon>
        <taxon>Viridiplantae</taxon>
        <taxon>Streptophyta</taxon>
        <taxon>Embryophyta</taxon>
        <taxon>Tracheophyta</taxon>
        <taxon>Spermatophyta</taxon>
        <taxon>Magnoliopsida</taxon>
        <taxon>Liliopsida</taxon>
        <taxon>Poales</taxon>
        <taxon>Poaceae</taxon>
        <taxon>BOP clade</taxon>
        <taxon>Oryzoideae</taxon>
        <taxon>Oryzeae</taxon>
        <taxon>Oryzinae</taxon>
        <taxon>Oryza</taxon>
    </lineage>
</organism>
<dbReference type="InterPro" id="IPR036047">
    <property type="entry name" value="F-box-like_dom_sf"/>
</dbReference>
<dbReference type="Gramene" id="OB06G18650.1">
    <property type="protein sequence ID" value="OB06G18650.1"/>
    <property type="gene ID" value="OB06G18650"/>
</dbReference>
<proteinExistence type="predicted"/>
<dbReference type="OMA" id="ECSIVLC"/>
<sequence>MNPPQPERRRGPPIDLNDDVLGEIFLCIPPDDPAALARLSAVCSQWRRLLTDPDFLRSYRVLHGSPPILGFFCESLDQERVDYKWMVRSGFVPTTAFRPIVPSHFVDWLPCDCRHGRALFITRDSQSSELLLSFQSTTGRMPKQILVSDPMTGAEKLLDVPEMWSYMHWSAAVFCAVGGCNHLNCHGGPFRVALVCSDSRKRKPTIAAVYSSETDAWSDPTYIGLPNFFVMLRRRSVLVGNALYFHCGWNSVLEFDMARMRLAAITLPPFDDYVHWCSTCLVTAEGGGLGFAAMDMEGQSRVHLWSKEESTDRWSLSAVKDLETLLPRDAISPMIKLIGFAEGVRVIVVRTCAGIFTVELGSSERAKVVTMRGEIHAAFPFMSFCTPDHSRDRLPPAE</sequence>
<dbReference type="HOGENOM" id="CLU_017945_2_1_1"/>
<dbReference type="KEGG" id="obr:102717350"/>
<dbReference type="OrthoDB" id="600290at2759"/>
<evidence type="ECO:0000313" key="3">
    <source>
        <dbReference type="Proteomes" id="UP000006038"/>
    </source>
</evidence>
<dbReference type="SUPFAM" id="SSF81383">
    <property type="entry name" value="F-box domain"/>
    <property type="match status" value="1"/>
</dbReference>
<dbReference type="AlphaFoldDB" id="J3MCX1"/>
<evidence type="ECO:0000259" key="1">
    <source>
        <dbReference type="Pfam" id="PF00646"/>
    </source>
</evidence>
<keyword evidence="3" id="KW-1185">Reference proteome</keyword>
<protein>
    <recommendedName>
        <fullName evidence="1">F-box domain-containing protein</fullName>
    </recommendedName>
</protein>
<dbReference type="eggNOG" id="ENOG502SKDB">
    <property type="taxonomic scope" value="Eukaryota"/>
</dbReference>
<name>J3MCX1_ORYBR</name>
<dbReference type="InterPro" id="IPR001810">
    <property type="entry name" value="F-box_dom"/>
</dbReference>
<dbReference type="PANTHER" id="PTHR32133">
    <property type="entry name" value="OS07G0120400 PROTEIN"/>
    <property type="match status" value="1"/>
</dbReference>
<evidence type="ECO:0000313" key="2">
    <source>
        <dbReference type="EnsemblPlants" id="OB06G18650.1"/>
    </source>
</evidence>